<dbReference type="InterPro" id="IPR042104">
    <property type="entry name" value="PKS_dehydratase_sf"/>
</dbReference>
<dbReference type="InterPro" id="IPR016039">
    <property type="entry name" value="Thiolase-like"/>
</dbReference>
<evidence type="ECO:0000256" key="1">
    <source>
        <dbReference type="ARBA" id="ARBA00005194"/>
    </source>
</evidence>
<keyword evidence="12" id="KW-1185">Reference proteome</keyword>
<feature type="domain" description="PKS/mFAS DH" evidence="10">
    <location>
        <begin position="1180"/>
        <end position="1477"/>
    </location>
</feature>
<dbReference type="UniPathway" id="UPA00094"/>
<evidence type="ECO:0000313" key="12">
    <source>
        <dbReference type="Proteomes" id="UP000283077"/>
    </source>
</evidence>
<dbReference type="InterPro" id="IPR049552">
    <property type="entry name" value="PKS_DH_N"/>
</dbReference>
<name>A0A437R1Y1_9GAMM</name>
<feature type="region of interest" description="C-terminal hotdog fold" evidence="7">
    <location>
        <begin position="1330"/>
        <end position="1477"/>
    </location>
</feature>
<evidence type="ECO:0000256" key="7">
    <source>
        <dbReference type="PROSITE-ProRule" id="PRU01363"/>
    </source>
</evidence>
<evidence type="ECO:0000313" key="11">
    <source>
        <dbReference type="EMBL" id="RVU40809.1"/>
    </source>
</evidence>
<dbReference type="Gene3D" id="3.10.129.110">
    <property type="entry name" value="Polyketide synthase dehydratase"/>
    <property type="match status" value="1"/>
</dbReference>
<dbReference type="SMART" id="SM00823">
    <property type="entry name" value="PKS_PP"/>
    <property type="match status" value="2"/>
</dbReference>
<dbReference type="PROSITE" id="PS52004">
    <property type="entry name" value="KS3_2"/>
    <property type="match status" value="1"/>
</dbReference>
<dbReference type="InterPro" id="IPR016036">
    <property type="entry name" value="Malonyl_transacylase_ACP-bd"/>
</dbReference>
<dbReference type="InterPro" id="IPR032821">
    <property type="entry name" value="PKS_assoc"/>
</dbReference>
<evidence type="ECO:0000256" key="3">
    <source>
        <dbReference type="ARBA" id="ARBA00022450"/>
    </source>
</evidence>
<gene>
    <name evidence="11" type="ORF">EOE67_04310</name>
</gene>
<dbReference type="Pfam" id="PF21089">
    <property type="entry name" value="PKS_DH_N"/>
    <property type="match status" value="1"/>
</dbReference>
<comment type="caution">
    <text evidence="11">The sequence shown here is derived from an EMBL/GenBank/DDBJ whole genome shotgun (WGS) entry which is preliminary data.</text>
</comment>
<feature type="domain" description="Ketosynthase family 3 (KS3)" evidence="9">
    <location>
        <begin position="436"/>
        <end position="860"/>
    </location>
</feature>
<sequence length="2106" mass="227962">MKLAGIFSGMGSQWPQMALSLQPHWPTFQQELEILDQQVSVQLGWSVLQLLNTTDSDTLLQQPAIANPCIFIVQLALFRQLQALGLKFDMVLGHSTGEFAAACAAGVLDVTQALALMQSHNQLIERVDPQSGYGMAQLSISAADMAQARSNAPDLWQGVVVAAYNSPGIQIVSGPLAQLQELVGLQQAQQKFARLLHGAVPFHSPYLPEGDIAAPVITAAPSKLDLYSSLRGRKINADELNSDYWQQHIRQPVQFYPAVEAMLADGADILLEIAPHHVLLFCLHDIIKTTGSKSRAQPTLKRGENCHLSLQKALAELAVFLPHWQAPTDLMKLVSAPTKLNQNRLSQASILSLIDQQLQKMLPQQADTKLDPERGFFQLGLTSVQVIGFCQRLAAELFCDVDLSWCFDYPTPLQLAAYLAGQRQEHNAVAPSLAETDDIAIIGIGCRFPGGANDPQLFWQRLVQGNSAIREVPTERWQADAYYASDDQPGKSRSKWAGFLQDWDPQQFDAALFDISPAEARALDPQQRLLLEVSLEALQHAGLVPGKNLARDTGVFVGISTDDYKASQLYSGDLSRIGTYTGSGCMYSAAAGRLSYWLGVQGPNKAVDTACSSSLVALHDACQAIRHGECSTALVAGVNLLLTPHLFVCFSALGALSPDGICRAFADGANGYVRGEGCGVLVLKSRKQAEADGDHILALIASTAVNQDGISSNLTAPNGAAQQQVIHTALQRAGISAGQVSYVETHGTGTPLGDPIEAKALGTVYGQAADRSEPLLIGSGKTVFGHLEAAAGILSVIKTTLCLQQQQLVASANFDQPSPLIDFAGLQLQVVTGTIRRQLSYAAVSSFGFSGTNAHVILKAAPASQTQPQSAPERQLLTLSAREPQALTELAARWLHLLRQPDLPLADLCRASYLQRGHQRHRLALTGVDAAALQQQLQQQLQQHLTNSGWRSAQAPGLYFGALTKAQAADYWQALLQHCGMAEAGNHDLLPVLWPQAADFCTHWRSRLQSSALIWQNDSARMLAATDLLRMQVALLLLSEAGIDSSEVLTTATPVVQQLLSAAADDLTRLPLLLAEDEAFSPLWLQFCAGQILTPAHDVKILAPDEQLNWPDRNWLVLQIAAHYQSGTAVYWPALQHWWGRPAAGTAALLPLYPYLKKHFWLDPLPNKADNRVSTQAPKPALMNTRQQLAAVPELCWYSLQFERSQQFLAEHLIFNTPISPAAAHISMLLTALPQLAGARKLSIRQLELHQPLVLAGDSRQRSVQLTLQGPLISGHGAQAAVELRSCDDASHAAADWLLHARAEIQLQPDSLYLQQQQRLQRYWQAPPAGEAESAAPWYQHLAALGYQLGDGYRRIQQIWRTAPQQAWCRVDSLPDQDAAGAVVAPGLMDSLLQTLICSVPDLLSQMQQGGWIYIPFSMGEISQFAPLDQPYYWCYSESQAQGSLLTGRVLVFGADGELKLLADDFSVKQTDQQVLLGKFQPAPAPLYWRTEWRPEVVLSTAASAVATVATGAPPLSANVCYAIAPEGVLPAGWDTLLTPFRQATGHEQHVDKQVLILPALPFDTELATSLERQSEWLRQQIPALLETCRQLQLVLVQPELTGAVAVPAAGAHIDAQPADTPQSCAMSALQQVLRLEYPDQVADLLILPADCPAHTLQPALSQIDKAPQGQIRRWQQRASGGQWLIPQLQPAALPAVLTPVTTAASDNTPALSGTVLLTGGQSALAAVVLPQLLLQGASAVVICSRRPQPADFAEWLSALLPDPAAQGKVHWSRTDVCDEQALQACLAWIAEHLPPLQAVWHCAGQLADVSLARMSKPQLSEVLAPKVRGSLNLHLATIGLPLRQFVLFSSVASVFGNFGQANYALGNGFMDGLVLMRQQLGLSGLSLSFGPWQQGGMALAQAEKIAAQGYQWLTPQLLEPHWSVLCAASGHLVIAQADWSKLAANLHQPDLLQPLVNNAKTAVSGVATSLADSAVDFDSWRQLSRPQAELALQDWLVLQVEAITGFVVSVDQSLMAQGVDSLGTVTIRSTLNQQLALSLPVSLIFNFPSIELLAAELCRQLFGPAPTVISTAPAVELPHNNPFNYLENLSEAELNALILQEFSAV</sequence>
<evidence type="ECO:0000259" key="8">
    <source>
        <dbReference type="PROSITE" id="PS50075"/>
    </source>
</evidence>
<dbReference type="Pfam" id="PF16197">
    <property type="entry name" value="KAsynt_C_assoc"/>
    <property type="match status" value="1"/>
</dbReference>
<evidence type="ECO:0000256" key="2">
    <source>
        <dbReference type="ARBA" id="ARBA00006484"/>
    </source>
</evidence>
<dbReference type="SMART" id="SM00822">
    <property type="entry name" value="PKS_KR"/>
    <property type="match status" value="1"/>
</dbReference>
<evidence type="ECO:0000259" key="9">
    <source>
        <dbReference type="PROSITE" id="PS52004"/>
    </source>
</evidence>
<feature type="active site" description="Proton acceptor; for dehydratase activity" evidence="7">
    <location>
        <position position="1212"/>
    </location>
</feature>
<dbReference type="PROSITE" id="PS52019">
    <property type="entry name" value="PKS_MFAS_DH"/>
    <property type="match status" value="1"/>
</dbReference>
<dbReference type="InterPro" id="IPR049900">
    <property type="entry name" value="PKS_mFAS_DH"/>
</dbReference>
<dbReference type="SUPFAM" id="SSF53901">
    <property type="entry name" value="Thiolase-like"/>
    <property type="match status" value="1"/>
</dbReference>
<dbReference type="Gene3D" id="3.40.47.10">
    <property type="match status" value="1"/>
</dbReference>
<dbReference type="Pfam" id="PF02801">
    <property type="entry name" value="Ketoacyl-synt_C"/>
    <property type="match status" value="1"/>
</dbReference>
<dbReference type="SUPFAM" id="SSF52151">
    <property type="entry name" value="FabD/lysophospholipase-like"/>
    <property type="match status" value="1"/>
</dbReference>
<dbReference type="InterPro" id="IPR036291">
    <property type="entry name" value="NAD(P)-bd_dom_sf"/>
</dbReference>
<dbReference type="CDD" id="cd00833">
    <property type="entry name" value="PKS"/>
    <property type="match status" value="1"/>
</dbReference>
<evidence type="ECO:0000256" key="5">
    <source>
        <dbReference type="ARBA" id="ARBA00022679"/>
    </source>
</evidence>
<dbReference type="Gene3D" id="1.10.1200.10">
    <property type="entry name" value="ACP-like"/>
    <property type="match status" value="2"/>
</dbReference>
<dbReference type="InterPro" id="IPR020806">
    <property type="entry name" value="PKS_PP-bd"/>
</dbReference>
<dbReference type="SUPFAM" id="SSF47336">
    <property type="entry name" value="ACP-like"/>
    <property type="match status" value="2"/>
</dbReference>
<dbReference type="SMART" id="SM00826">
    <property type="entry name" value="PKS_DH"/>
    <property type="match status" value="1"/>
</dbReference>
<dbReference type="InterPro" id="IPR050091">
    <property type="entry name" value="PKS_NRPS_Biosynth_Enz"/>
</dbReference>
<dbReference type="GO" id="GO:0004312">
    <property type="term" value="F:fatty acid synthase activity"/>
    <property type="evidence" value="ECO:0007669"/>
    <property type="project" value="TreeGrafter"/>
</dbReference>
<dbReference type="RefSeq" id="WP_127697821.1">
    <property type="nucleotide sequence ID" value="NZ_SACS01000003.1"/>
</dbReference>
<keyword evidence="4" id="KW-0597">Phosphoprotein</keyword>
<dbReference type="EMBL" id="SACS01000003">
    <property type="protein sequence ID" value="RVU40809.1"/>
    <property type="molecule type" value="Genomic_DNA"/>
</dbReference>
<dbReference type="GO" id="GO:0031177">
    <property type="term" value="F:phosphopantetheine binding"/>
    <property type="evidence" value="ECO:0007669"/>
    <property type="project" value="InterPro"/>
</dbReference>
<dbReference type="PROSITE" id="PS00606">
    <property type="entry name" value="KS3_1"/>
    <property type="match status" value="1"/>
</dbReference>
<dbReference type="InterPro" id="IPR057326">
    <property type="entry name" value="KR_dom"/>
</dbReference>
<dbReference type="Pfam" id="PF08659">
    <property type="entry name" value="KR"/>
    <property type="match status" value="1"/>
</dbReference>
<feature type="domain" description="Carrier" evidence="8">
    <location>
        <begin position="1988"/>
        <end position="2062"/>
    </location>
</feature>
<dbReference type="InterPro" id="IPR020807">
    <property type="entry name" value="PKS_DH"/>
</dbReference>
<dbReference type="Proteomes" id="UP000283077">
    <property type="component" value="Unassembled WGS sequence"/>
</dbReference>
<dbReference type="SUPFAM" id="SSF55048">
    <property type="entry name" value="Probable ACP-binding domain of malonyl-CoA ACP transacylase"/>
    <property type="match status" value="1"/>
</dbReference>
<dbReference type="PANTHER" id="PTHR43775">
    <property type="entry name" value="FATTY ACID SYNTHASE"/>
    <property type="match status" value="1"/>
</dbReference>
<feature type="domain" description="Carrier" evidence="8">
    <location>
        <begin position="348"/>
        <end position="423"/>
    </location>
</feature>
<dbReference type="SMART" id="SM00825">
    <property type="entry name" value="PKS_KS"/>
    <property type="match status" value="1"/>
</dbReference>
<reference evidence="11 12" key="1">
    <citation type="submission" date="2019-01" db="EMBL/GenBank/DDBJ databases">
        <authorList>
            <person name="Chen W.-M."/>
        </authorList>
    </citation>
    <scope>NUCLEOTIDE SEQUENCE [LARGE SCALE GENOMIC DNA]</scope>
    <source>
        <strain evidence="11 12">KYPC3</strain>
    </source>
</reference>
<dbReference type="InterPro" id="IPR018201">
    <property type="entry name" value="Ketoacyl_synth_AS"/>
</dbReference>
<dbReference type="GO" id="GO:0004315">
    <property type="term" value="F:3-oxoacyl-[acyl-carrier-protein] synthase activity"/>
    <property type="evidence" value="ECO:0007669"/>
    <property type="project" value="InterPro"/>
</dbReference>
<accession>A0A437R1Y1</accession>
<protein>
    <submittedName>
        <fullName evidence="11">SDR family NAD(P)-dependent oxidoreductase</fullName>
    </submittedName>
</protein>
<dbReference type="InterPro" id="IPR049551">
    <property type="entry name" value="PKS_DH_C"/>
</dbReference>
<dbReference type="Pfam" id="PF00550">
    <property type="entry name" value="PP-binding"/>
    <property type="match status" value="2"/>
</dbReference>
<dbReference type="InterPro" id="IPR016035">
    <property type="entry name" value="Acyl_Trfase/lysoPLipase"/>
</dbReference>
<dbReference type="InterPro" id="IPR014030">
    <property type="entry name" value="Ketoacyl_synth_N"/>
</dbReference>
<dbReference type="CDD" id="cd05274">
    <property type="entry name" value="KR_FAS_SDR_x"/>
    <property type="match status" value="1"/>
</dbReference>
<organism evidence="11 12">
    <name type="scientific">Rheinheimera riviphila</name>
    <dbReference type="NCBI Taxonomy" id="1834037"/>
    <lineage>
        <taxon>Bacteria</taxon>
        <taxon>Pseudomonadati</taxon>
        <taxon>Pseudomonadota</taxon>
        <taxon>Gammaproteobacteria</taxon>
        <taxon>Chromatiales</taxon>
        <taxon>Chromatiaceae</taxon>
        <taxon>Rheinheimera</taxon>
    </lineage>
</organism>
<dbReference type="GO" id="GO:0006633">
    <property type="term" value="P:fatty acid biosynthetic process"/>
    <property type="evidence" value="ECO:0007669"/>
    <property type="project" value="UniProtKB-UniPathway"/>
</dbReference>
<dbReference type="InterPro" id="IPR013968">
    <property type="entry name" value="PKS_KR"/>
</dbReference>
<dbReference type="Gene3D" id="3.30.70.3290">
    <property type="match status" value="1"/>
</dbReference>
<dbReference type="InterPro" id="IPR014031">
    <property type="entry name" value="Ketoacyl_synth_C"/>
</dbReference>
<dbReference type="Pfam" id="PF14765">
    <property type="entry name" value="PS-DH"/>
    <property type="match status" value="1"/>
</dbReference>
<feature type="region of interest" description="N-terminal hotdog fold" evidence="7">
    <location>
        <begin position="1180"/>
        <end position="1312"/>
    </location>
</feature>
<dbReference type="Pfam" id="PF00698">
    <property type="entry name" value="Acyl_transf_1"/>
    <property type="match status" value="1"/>
</dbReference>
<comment type="pathway">
    <text evidence="1">Lipid metabolism; fatty acid biosynthesis.</text>
</comment>
<dbReference type="PROSITE" id="PS50075">
    <property type="entry name" value="CARRIER"/>
    <property type="match status" value="2"/>
</dbReference>
<evidence type="ECO:0000256" key="4">
    <source>
        <dbReference type="ARBA" id="ARBA00022553"/>
    </source>
</evidence>
<dbReference type="Gene3D" id="3.40.50.720">
    <property type="entry name" value="NAD(P)-binding Rossmann-like Domain"/>
    <property type="match status" value="1"/>
</dbReference>
<dbReference type="Pfam" id="PF00109">
    <property type="entry name" value="ketoacyl-synt"/>
    <property type="match status" value="1"/>
</dbReference>
<keyword evidence="5" id="KW-0808">Transferase</keyword>
<evidence type="ECO:0000256" key="6">
    <source>
        <dbReference type="ARBA" id="ARBA00054155"/>
    </source>
</evidence>
<dbReference type="FunFam" id="3.40.47.10:FF:000019">
    <property type="entry name" value="Polyketide synthase type I"/>
    <property type="match status" value="1"/>
</dbReference>
<dbReference type="InterPro" id="IPR009081">
    <property type="entry name" value="PP-bd_ACP"/>
</dbReference>
<dbReference type="InterPro" id="IPR020841">
    <property type="entry name" value="PKS_Beta-ketoAc_synthase_dom"/>
</dbReference>
<keyword evidence="3" id="KW-0596">Phosphopantetheine</keyword>
<dbReference type="SMART" id="SM00827">
    <property type="entry name" value="PKS_AT"/>
    <property type="match status" value="1"/>
</dbReference>
<dbReference type="Gene3D" id="3.40.366.10">
    <property type="entry name" value="Malonyl-Coenzyme A Acyl Carrier Protein, domain 2"/>
    <property type="match status" value="1"/>
</dbReference>
<proteinExistence type="inferred from homology"/>
<comment type="similarity">
    <text evidence="2">Belongs to the short-chain dehydrogenases/reductases (SDR) family.</text>
</comment>
<dbReference type="InterPro" id="IPR036736">
    <property type="entry name" value="ACP-like_sf"/>
</dbReference>
<evidence type="ECO:0000259" key="10">
    <source>
        <dbReference type="PROSITE" id="PS52019"/>
    </source>
</evidence>
<feature type="active site" description="Proton donor; for dehydratase activity" evidence="7">
    <location>
        <position position="1390"/>
    </location>
</feature>
<dbReference type="SUPFAM" id="SSF51735">
    <property type="entry name" value="NAD(P)-binding Rossmann-fold domains"/>
    <property type="match status" value="1"/>
</dbReference>
<dbReference type="InterPro" id="IPR014043">
    <property type="entry name" value="Acyl_transferase_dom"/>
</dbReference>
<dbReference type="OrthoDB" id="9778690at2"/>
<dbReference type="InterPro" id="IPR001227">
    <property type="entry name" value="Ac_transferase_dom_sf"/>
</dbReference>
<comment type="function">
    <text evidence="6">Involved in production of the polyketide antibiotic thailandamide.</text>
</comment>
<dbReference type="PANTHER" id="PTHR43775:SF37">
    <property type="entry name" value="SI:DKEY-61P9.11"/>
    <property type="match status" value="1"/>
</dbReference>